<evidence type="ECO:0000256" key="2">
    <source>
        <dbReference type="ARBA" id="ARBA00023125"/>
    </source>
</evidence>
<dbReference type="InterPro" id="IPR018062">
    <property type="entry name" value="HTH_AraC-typ_CS"/>
</dbReference>
<evidence type="ECO:0000313" key="6">
    <source>
        <dbReference type="EMBL" id="MDP9869776.1"/>
    </source>
</evidence>
<dbReference type="RefSeq" id="WP_306874087.1">
    <property type="nucleotide sequence ID" value="NZ_JAUSRB010000002.1"/>
</dbReference>
<keyword evidence="1" id="KW-0805">Transcription regulation</keyword>
<dbReference type="Gene3D" id="1.10.10.60">
    <property type="entry name" value="Homeodomain-like"/>
    <property type="match status" value="1"/>
</dbReference>
<dbReference type="SUPFAM" id="SSF46689">
    <property type="entry name" value="Homeodomain-like"/>
    <property type="match status" value="1"/>
</dbReference>
<evidence type="ECO:0000256" key="1">
    <source>
        <dbReference type="ARBA" id="ARBA00023015"/>
    </source>
</evidence>
<sequence length="292" mass="32306">MDNSRRPVGPIEWIEGQEHWDHWWRYLTPSPAHQRLGLTCLGVGMQQGRLPAVGPRTLDHYVAVVITSGEGWFSSDGRPPVDVRAPVLLWLYPGVVHHYGPYEPGWSECFVDFTGSAAAAYQELGFIDRQEPVVPLSSAEAVQHLIRKMATVCRQGGPHVEVETSAGVHELLVTLRRGRADQDPNGHPVLDNLARDACLPLTIPEHARRMGMTVAELRDSVRRSAGCSPKDYILSIRLTRAKDLLAGTDLGVASVARRVGYDDPAYFTRLFTRRVGSAPSAFREQQTRGLTG</sequence>
<accession>A0ABT9RKE4</accession>
<dbReference type="Pfam" id="PF02311">
    <property type="entry name" value="AraC_binding"/>
    <property type="match status" value="1"/>
</dbReference>
<dbReference type="InterPro" id="IPR003313">
    <property type="entry name" value="AraC-bd"/>
</dbReference>
<dbReference type="InterPro" id="IPR009057">
    <property type="entry name" value="Homeodomain-like_sf"/>
</dbReference>
<dbReference type="PANTHER" id="PTHR46796">
    <property type="entry name" value="HTH-TYPE TRANSCRIPTIONAL ACTIVATOR RHAS-RELATED"/>
    <property type="match status" value="1"/>
</dbReference>
<dbReference type="InterPro" id="IPR050204">
    <property type="entry name" value="AraC_XylS_family_regulators"/>
</dbReference>
<dbReference type="PROSITE" id="PS01124">
    <property type="entry name" value="HTH_ARAC_FAMILY_2"/>
    <property type="match status" value="1"/>
</dbReference>
<keyword evidence="2" id="KW-0238">DNA-binding</keyword>
<dbReference type="PROSITE" id="PS00041">
    <property type="entry name" value="HTH_ARAC_FAMILY_1"/>
    <property type="match status" value="1"/>
</dbReference>
<dbReference type="PRINTS" id="PR00032">
    <property type="entry name" value="HTHARAC"/>
</dbReference>
<dbReference type="InterPro" id="IPR018060">
    <property type="entry name" value="HTH_AraC"/>
</dbReference>
<feature type="domain" description="HTH araC/xylS-type" evidence="5">
    <location>
        <begin position="189"/>
        <end position="285"/>
    </location>
</feature>
<evidence type="ECO:0000256" key="3">
    <source>
        <dbReference type="ARBA" id="ARBA00023159"/>
    </source>
</evidence>
<dbReference type="InterPro" id="IPR037923">
    <property type="entry name" value="HTH-like"/>
</dbReference>
<keyword evidence="7" id="KW-1185">Reference proteome</keyword>
<gene>
    <name evidence="6" type="ORF">J2S55_009042</name>
</gene>
<protein>
    <submittedName>
        <fullName evidence="6">AraC-like DNA-binding protein</fullName>
    </submittedName>
</protein>
<proteinExistence type="predicted"/>
<dbReference type="SMART" id="SM00342">
    <property type="entry name" value="HTH_ARAC"/>
    <property type="match status" value="1"/>
</dbReference>
<dbReference type="EMBL" id="JAUSRB010000002">
    <property type="protein sequence ID" value="MDP9869776.1"/>
    <property type="molecule type" value="Genomic_DNA"/>
</dbReference>
<dbReference type="SUPFAM" id="SSF51215">
    <property type="entry name" value="Regulatory protein AraC"/>
    <property type="match status" value="1"/>
</dbReference>
<comment type="caution">
    <text evidence="6">The sequence shown here is derived from an EMBL/GenBank/DDBJ whole genome shotgun (WGS) entry which is preliminary data.</text>
</comment>
<evidence type="ECO:0000259" key="5">
    <source>
        <dbReference type="PROSITE" id="PS01124"/>
    </source>
</evidence>
<reference evidence="6 7" key="1">
    <citation type="submission" date="2023-07" db="EMBL/GenBank/DDBJ databases">
        <title>Sequencing the genomes of 1000 actinobacteria strains.</title>
        <authorList>
            <person name="Klenk H.-P."/>
        </authorList>
    </citation>
    <scope>NUCLEOTIDE SEQUENCE [LARGE SCALE GENOMIC DNA]</scope>
    <source>
        <strain evidence="6 7">DSM 44109</strain>
    </source>
</reference>
<dbReference type="Pfam" id="PF12833">
    <property type="entry name" value="HTH_18"/>
    <property type="match status" value="1"/>
</dbReference>
<organism evidence="6 7">
    <name type="scientific">Streptosporangium brasiliense</name>
    <dbReference type="NCBI Taxonomy" id="47480"/>
    <lineage>
        <taxon>Bacteria</taxon>
        <taxon>Bacillati</taxon>
        <taxon>Actinomycetota</taxon>
        <taxon>Actinomycetes</taxon>
        <taxon>Streptosporangiales</taxon>
        <taxon>Streptosporangiaceae</taxon>
        <taxon>Streptosporangium</taxon>
    </lineage>
</organism>
<keyword evidence="3" id="KW-0010">Activator</keyword>
<evidence type="ECO:0000313" key="7">
    <source>
        <dbReference type="Proteomes" id="UP001230426"/>
    </source>
</evidence>
<dbReference type="InterPro" id="IPR020449">
    <property type="entry name" value="Tscrpt_reg_AraC-type_HTH"/>
</dbReference>
<evidence type="ECO:0000256" key="4">
    <source>
        <dbReference type="ARBA" id="ARBA00023163"/>
    </source>
</evidence>
<name>A0ABT9RKE4_9ACTN</name>
<keyword evidence="4" id="KW-0804">Transcription</keyword>
<dbReference type="Proteomes" id="UP001230426">
    <property type="component" value="Unassembled WGS sequence"/>
</dbReference>